<dbReference type="GO" id="GO:0005829">
    <property type="term" value="C:cytosol"/>
    <property type="evidence" value="ECO:0007669"/>
    <property type="project" value="TreeGrafter"/>
</dbReference>
<evidence type="ECO:0000256" key="8">
    <source>
        <dbReference type="HAMAP-Rule" id="MF_00137"/>
    </source>
</evidence>
<evidence type="ECO:0000259" key="9">
    <source>
        <dbReference type="Pfam" id="PF01259"/>
    </source>
</evidence>
<keyword evidence="3 8" id="KW-0436">Ligase</keyword>
<evidence type="ECO:0000256" key="1">
    <source>
        <dbReference type="ARBA" id="ARBA00004672"/>
    </source>
</evidence>
<name>A0A059ZWR7_ACICK</name>
<dbReference type="InterPro" id="IPR033934">
    <property type="entry name" value="SAICAR_synt_PurC"/>
</dbReference>
<dbReference type="Gene3D" id="3.30.470.20">
    <property type="entry name" value="ATP-grasp fold, B domain"/>
    <property type="match status" value="1"/>
</dbReference>
<dbReference type="InterPro" id="IPR050089">
    <property type="entry name" value="SAICAR_synthetase"/>
</dbReference>
<dbReference type="NCBIfam" id="TIGR00081">
    <property type="entry name" value="purC"/>
    <property type="match status" value="1"/>
</dbReference>
<dbReference type="KEGG" id="acz:Acaty_c2042"/>
<dbReference type="AlphaFoldDB" id="A0A059ZWR7"/>
<comment type="pathway">
    <text evidence="1 8">Purine metabolism; IMP biosynthesis via de novo pathway; 5-amino-1-(5-phospho-D-ribosyl)imidazole-4-carboxamide from 5-amino-1-(5-phospho-D-ribosyl)imidazole-4-carboxylate: step 1/2.</text>
</comment>
<feature type="domain" description="SAICAR synthetase/ADE2 N-terminal" evidence="9">
    <location>
        <begin position="8"/>
        <end position="232"/>
    </location>
</feature>
<dbReference type="eggNOG" id="COG0152">
    <property type="taxonomic scope" value="Bacteria"/>
</dbReference>
<keyword evidence="4 8" id="KW-0547">Nucleotide-binding</keyword>
<evidence type="ECO:0000256" key="7">
    <source>
        <dbReference type="ARBA" id="ARBA00048475"/>
    </source>
</evidence>
<comment type="similarity">
    <text evidence="2 8">Belongs to the SAICAR synthetase family.</text>
</comment>
<dbReference type="PANTHER" id="PTHR43599">
    <property type="entry name" value="MULTIFUNCTIONAL PROTEIN ADE2"/>
    <property type="match status" value="1"/>
</dbReference>
<evidence type="ECO:0000256" key="6">
    <source>
        <dbReference type="ARBA" id="ARBA00022840"/>
    </source>
</evidence>
<dbReference type="GO" id="GO:0005524">
    <property type="term" value="F:ATP binding"/>
    <property type="evidence" value="ECO:0007669"/>
    <property type="project" value="UniProtKB-KW"/>
</dbReference>
<dbReference type="PANTHER" id="PTHR43599:SF3">
    <property type="entry name" value="SI:DKEY-6E2.2"/>
    <property type="match status" value="1"/>
</dbReference>
<evidence type="ECO:0000313" key="10">
    <source>
        <dbReference type="EMBL" id="AIA55898.1"/>
    </source>
</evidence>
<reference evidence="10 11" key="1">
    <citation type="journal article" date="2009" name="J. Bacteriol.">
        <title>Draft genome sequence of the extremely acidophilic bacterium Acidithiobacillus caldus ATCC 51756 reveals metabolic versatility in the genus Acidithiobacillus.</title>
        <authorList>
            <person name="Valdes J."/>
            <person name="Quatrini R."/>
            <person name="Hallberg K."/>
            <person name="Dopson M."/>
            <person name="Valenzuela P.D."/>
            <person name="Holmes D.S."/>
        </authorList>
    </citation>
    <scope>NUCLEOTIDE SEQUENCE [LARGE SCALE GENOMIC DNA]</scope>
    <source>
        <strain evidence="11">ATCC 51756 / DSM 8584 / KU</strain>
    </source>
</reference>
<keyword evidence="5 8" id="KW-0658">Purine biosynthesis</keyword>
<evidence type="ECO:0000256" key="5">
    <source>
        <dbReference type="ARBA" id="ARBA00022755"/>
    </source>
</evidence>
<accession>A0A059ZWR7</accession>
<evidence type="ECO:0000313" key="11">
    <source>
        <dbReference type="Proteomes" id="UP000005522"/>
    </source>
</evidence>
<dbReference type="CDD" id="cd01415">
    <property type="entry name" value="SAICAR_synt_PurC"/>
    <property type="match status" value="1"/>
</dbReference>
<dbReference type="GO" id="GO:0006189">
    <property type="term" value="P:'de novo' IMP biosynthetic process"/>
    <property type="evidence" value="ECO:0007669"/>
    <property type="project" value="UniProtKB-UniRule"/>
</dbReference>
<dbReference type="HAMAP" id="MF_00137">
    <property type="entry name" value="SAICAR_synth"/>
    <property type="match status" value="1"/>
</dbReference>
<dbReference type="GO" id="GO:0009236">
    <property type="term" value="P:cobalamin biosynthetic process"/>
    <property type="evidence" value="ECO:0007669"/>
    <property type="project" value="InterPro"/>
</dbReference>
<dbReference type="InterPro" id="IPR001636">
    <property type="entry name" value="SAICAR_synth"/>
</dbReference>
<dbReference type="InterPro" id="IPR018236">
    <property type="entry name" value="SAICAR_synthetase_CS"/>
</dbReference>
<evidence type="ECO:0000256" key="2">
    <source>
        <dbReference type="ARBA" id="ARBA00010190"/>
    </source>
</evidence>
<dbReference type="Gene3D" id="3.30.200.20">
    <property type="entry name" value="Phosphorylase Kinase, domain 1"/>
    <property type="match status" value="1"/>
</dbReference>
<dbReference type="PROSITE" id="PS01057">
    <property type="entry name" value="SAICAR_SYNTHETASE_1"/>
    <property type="match status" value="1"/>
</dbReference>
<organism evidence="10 11">
    <name type="scientific">Acidithiobacillus caldus (strain ATCC 51756 / DSM 8584 / KU)</name>
    <dbReference type="NCBI Taxonomy" id="637389"/>
    <lineage>
        <taxon>Bacteria</taxon>
        <taxon>Pseudomonadati</taxon>
        <taxon>Pseudomonadota</taxon>
        <taxon>Acidithiobacillia</taxon>
        <taxon>Acidithiobacillales</taxon>
        <taxon>Acidithiobacillaceae</taxon>
        <taxon>Acidithiobacillus</taxon>
    </lineage>
</organism>
<sequence>MSDVPAALYEGKAKIVYPGEDADTLVLFFKDDTSAFDGEKREQLARKGEINNAFNAYIQTYLQEHGVPTHFLRRLDARRSLVRRLDMIPVESVLRNRAAGSLCRRLGVEEGRLLEPPVLEFFLKNDALHDPMINRSHIRTFGYAHAEEVERMEYWTLRVNALLRERFAQVGLILVDFKLEFGRFAGEIFLGDEFSPDGCRLWDVQSQEKMDKDRFRRGLGGVVEAYIEVARRLGIATDA</sequence>
<protein>
    <recommendedName>
        <fullName evidence="8">Phosphoribosylaminoimidazole-succinocarboxamide synthase</fullName>
        <ecNumber evidence="8">6.3.2.6</ecNumber>
    </recommendedName>
    <alternativeName>
        <fullName evidence="8">SAICAR synthetase</fullName>
    </alternativeName>
</protein>
<dbReference type="HOGENOM" id="CLU_061495_2_0_6"/>
<dbReference type="EMBL" id="CP005986">
    <property type="protein sequence ID" value="AIA55898.1"/>
    <property type="molecule type" value="Genomic_DNA"/>
</dbReference>
<comment type="catalytic activity">
    <reaction evidence="7 8">
        <text>5-amino-1-(5-phospho-D-ribosyl)imidazole-4-carboxylate + L-aspartate + ATP = (2S)-2-[5-amino-1-(5-phospho-beta-D-ribosyl)imidazole-4-carboxamido]succinate + ADP + phosphate + 2 H(+)</text>
        <dbReference type="Rhea" id="RHEA:22628"/>
        <dbReference type="ChEBI" id="CHEBI:15378"/>
        <dbReference type="ChEBI" id="CHEBI:29991"/>
        <dbReference type="ChEBI" id="CHEBI:30616"/>
        <dbReference type="ChEBI" id="CHEBI:43474"/>
        <dbReference type="ChEBI" id="CHEBI:58443"/>
        <dbReference type="ChEBI" id="CHEBI:77657"/>
        <dbReference type="ChEBI" id="CHEBI:456216"/>
        <dbReference type="EC" id="6.3.2.6"/>
    </reaction>
</comment>
<evidence type="ECO:0000256" key="3">
    <source>
        <dbReference type="ARBA" id="ARBA00022598"/>
    </source>
</evidence>
<dbReference type="UniPathway" id="UPA00074">
    <property type="reaction ID" value="UER00131"/>
</dbReference>
<proteinExistence type="inferred from homology"/>
<dbReference type="Pfam" id="PF01259">
    <property type="entry name" value="SAICAR_synt"/>
    <property type="match status" value="1"/>
</dbReference>
<dbReference type="RefSeq" id="WP_004873188.1">
    <property type="nucleotide sequence ID" value="NZ_CP005986.1"/>
</dbReference>
<dbReference type="PROSITE" id="PS01058">
    <property type="entry name" value="SAICAR_SYNTHETASE_2"/>
    <property type="match status" value="1"/>
</dbReference>
<dbReference type="FunFam" id="3.30.470.20:FF:000006">
    <property type="entry name" value="Phosphoribosylaminoimidazole-succinocarboxamide synthase"/>
    <property type="match status" value="1"/>
</dbReference>
<dbReference type="Proteomes" id="UP000005522">
    <property type="component" value="Chromosome"/>
</dbReference>
<dbReference type="SUPFAM" id="SSF56104">
    <property type="entry name" value="SAICAR synthase-like"/>
    <property type="match status" value="1"/>
</dbReference>
<dbReference type="InterPro" id="IPR028923">
    <property type="entry name" value="SAICAR_synt/ADE2_N"/>
</dbReference>
<evidence type="ECO:0000256" key="4">
    <source>
        <dbReference type="ARBA" id="ARBA00022741"/>
    </source>
</evidence>
<dbReference type="GO" id="GO:0004639">
    <property type="term" value="F:phosphoribosylaminoimidazolesuccinocarboxamide synthase activity"/>
    <property type="evidence" value="ECO:0007669"/>
    <property type="project" value="UniProtKB-UniRule"/>
</dbReference>
<gene>
    <name evidence="8" type="primary">purC</name>
    <name evidence="10" type="ORF">Acaty_c2042</name>
</gene>
<keyword evidence="6 8" id="KW-0067">ATP-binding</keyword>
<dbReference type="EC" id="6.3.2.6" evidence="8"/>